<keyword evidence="2" id="KW-0378">Hydrolase</keyword>
<evidence type="ECO:0000256" key="2">
    <source>
        <dbReference type="ARBA" id="ARBA00022801"/>
    </source>
</evidence>
<name>A0A127KB09_9RHOO</name>
<reference evidence="5" key="1">
    <citation type="submission" date="2016-03" db="EMBL/GenBank/DDBJ databases">
        <authorList>
            <person name="Ma C."/>
            <person name="Zhou S."/>
            <person name="Yang G."/>
        </authorList>
    </citation>
    <scope>NUCLEOTIDE SEQUENCE [LARGE SCALE GENOMIC DNA]</scope>
    <source>
        <strain evidence="5">SgZ-1</strain>
    </source>
</reference>
<proteinExistence type="predicted"/>
<keyword evidence="5" id="KW-1185">Reference proteome</keyword>
<evidence type="ECO:0000313" key="4">
    <source>
        <dbReference type="EMBL" id="AMO38854.1"/>
    </source>
</evidence>
<dbReference type="GO" id="GO:0006633">
    <property type="term" value="P:fatty acid biosynthetic process"/>
    <property type="evidence" value="ECO:0007669"/>
    <property type="project" value="InterPro"/>
</dbReference>
<accession>A0A127KB09</accession>
<evidence type="ECO:0008006" key="6">
    <source>
        <dbReference type="Google" id="ProtNLM"/>
    </source>
</evidence>
<dbReference type="Pfam" id="PF04336">
    <property type="entry name" value="ACP_PD"/>
    <property type="match status" value="1"/>
</dbReference>
<dbReference type="EMBL" id="CP014646">
    <property type="protein sequence ID" value="AMO38854.1"/>
    <property type="molecule type" value="Genomic_DNA"/>
</dbReference>
<evidence type="ECO:0000313" key="5">
    <source>
        <dbReference type="Proteomes" id="UP000036902"/>
    </source>
</evidence>
<keyword evidence="3" id="KW-0443">Lipid metabolism</keyword>
<dbReference type="PANTHER" id="PTHR38764">
    <property type="entry name" value="ACYL CARRIER PROTEIN PHOSPHODIESTERASE"/>
    <property type="match status" value="1"/>
</dbReference>
<dbReference type="AlphaFoldDB" id="A0A127KB09"/>
<protein>
    <recommendedName>
        <fullName evidence="6">ACP phosphodiesterase</fullName>
    </recommendedName>
</protein>
<evidence type="ECO:0000256" key="1">
    <source>
        <dbReference type="ARBA" id="ARBA00022516"/>
    </source>
</evidence>
<evidence type="ECO:0000256" key="3">
    <source>
        <dbReference type="ARBA" id="ARBA00023098"/>
    </source>
</evidence>
<gene>
    <name evidence="4" type="ORF">AC731_019045</name>
</gene>
<dbReference type="Proteomes" id="UP000036902">
    <property type="component" value="Chromosome"/>
</dbReference>
<organism evidence="4 5">
    <name type="scientific">Thauera humireducens</name>
    <dbReference type="NCBI Taxonomy" id="1134435"/>
    <lineage>
        <taxon>Bacteria</taxon>
        <taxon>Pseudomonadati</taxon>
        <taxon>Pseudomonadota</taxon>
        <taxon>Betaproteobacteria</taxon>
        <taxon>Rhodocyclales</taxon>
        <taxon>Zoogloeaceae</taxon>
        <taxon>Thauera</taxon>
    </lineage>
</organism>
<dbReference type="PIRSF" id="PIRSF011489">
    <property type="entry name" value="DUF479"/>
    <property type="match status" value="1"/>
</dbReference>
<dbReference type="GO" id="GO:0008770">
    <property type="term" value="F:[acyl-carrier-protein] phosphodiesterase activity"/>
    <property type="evidence" value="ECO:0007669"/>
    <property type="project" value="InterPro"/>
</dbReference>
<sequence>MNFLAHALLAGEEPALIVGGVVGDWIKGTLPGVLPVDLARGVALHRAIDVFAETHPAFCRSRTRVSTSRRRYAGVLVDIFYDHLLARAWEAHHDRPLDDYCARVYAHIGGRLQDLPPAARPALSMMAREGWLQSYTRIEGIADVLARMSLRARQPNPIAQAELEFIADETGFADDFACWLPEAQAFVRNWLHRRETPDSA</sequence>
<dbReference type="RefSeq" id="WP_048708486.1">
    <property type="nucleotide sequence ID" value="NZ_CP014646.1"/>
</dbReference>
<dbReference type="KEGG" id="thu:AC731_019045"/>
<keyword evidence="1" id="KW-0444">Lipid biosynthesis</keyword>
<dbReference type="STRING" id="1134435.AC731_019045"/>
<dbReference type="PANTHER" id="PTHR38764:SF1">
    <property type="entry name" value="ACYL CARRIER PROTEIN PHOSPHODIESTERASE"/>
    <property type="match status" value="1"/>
</dbReference>
<dbReference type="InterPro" id="IPR007431">
    <property type="entry name" value="ACP_PD"/>
</dbReference>